<dbReference type="EMBL" id="JACVEL010000001">
    <property type="protein sequence ID" value="MBC9811455.1"/>
    <property type="molecule type" value="Genomic_DNA"/>
</dbReference>
<evidence type="ECO:0000256" key="1">
    <source>
        <dbReference type="ARBA" id="ARBA00022729"/>
    </source>
</evidence>
<name>A0A8J6U1R3_9FLAO</name>
<reference evidence="3" key="1">
    <citation type="submission" date="2020-09" db="EMBL/GenBank/DDBJ databases">
        <title>Taishania pollutisoli gen. nov., sp. nov., Isolated from Tetrabromobisphenol A-Contaminated Soil.</title>
        <authorList>
            <person name="Chen Q."/>
        </authorList>
    </citation>
    <scope>NUCLEOTIDE SEQUENCE</scope>
    <source>
        <strain evidence="3">CZZ-1</strain>
    </source>
</reference>
<gene>
    <name evidence="3" type="ORF">H9Y05_03105</name>
</gene>
<protein>
    <submittedName>
        <fullName evidence="3">T9SS type A sorting domain-containing protein</fullName>
    </submittedName>
</protein>
<dbReference type="InterPro" id="IPR026444">
    <property type="entry name" value="Secre_tail"/>
</dbReference>
<dbReference type="AlphaFoldDB" id="A0A8J6U1R3"/>
<dbReference type="RefSeq" id="WP_216713471.1">
    <property type="nucleotide sequence ID" value="NZ_JACVEL010000001.1"/>
</dbReference>
<evidence type="ECO:0000313" key="3">
    <source>
        <dbReference type="EMBL" id="MBC9811455.1"/>
    </source>
</evidence>
<proteinExistence type="predicted"/>
<sequence>IHPQSAPTQIELVEHDTIHIYLDDPIYANWGGPIGSNFLLELNKTYRVEKRTYQITYNFSEYLQFPLSSSSVELLDVWVRHSQTNSLRGLQDTVDQIPLIIDTFQLEPDAQIIQLDPVAGTITLRGFYYQFLLYYDDDHGGFNNESIETNIWYPINPNLQVPKMAYSIYLYDSLATGIDFPCYADNPLVDEAVSVNVLEEESFCLIHPNPGNNQLTIQLQANQFIEQVQVLDVSGRVTATIVGKQTNTIHIATDQLQIGSYIVVISLDNGKILTKKWIKL</sequence>
<feature type="non-terminal residue" evidence="3">
    <location>
        <position position="1"/>
    </location>
</feature>
<feature type="domain" description="Secretion system C-terminal sorting" evidence="2">
    <location>
        <begin position="206"/>
        <end position="277"/>
    </location>
</feature>
<accession>A0A8J6U1R3</accession>
<evidence type="ECO:0000313" key="4">
    <source>
        <dbReference type="Proteomes" id="UP000652681"/>
    </source>
</evidence>
<keyword evidence="1" id="KW-0732">Signal</keyword>
<dbReference type="NCBIfam" id="TIGR04183">
    <property type="entry name" value="Por_Secre_tail"/>
    <property type="match status" value="1"/>
</dbReference>
<keyword evidence="4" id="KW-1185">Reference proteome</keyword>
<organism evidence="3 4">
    <name type="scientific">Taishania pollutisoli</name>
    <dbReference type="NCBI Taxonomy" id="2766479"/>
    <lineage>
        <taxon>Bacteria</taxon>
        <taxon>Pseudomonadati</taxon>
        <taxon>Bacteroidota</taxon>
        <taxon>Flavobacteriia</taxon>
        <taxon>Flavobacteriales</taxon>
        <taxon>Crocinitomicaceae</taxon>
        <taxon>Taishania</taxon>
    </lineage>
</organism>
<dbReference type="Pfam" id="PF18962">
    <property type="entry name" value="Por_Secre_tail"/>
    <property type="match status" value="1"/>
</dbReference>
<dbReference type="Proteomes" id="UP000652681">
    <property type="component" value="Unassembled WGS sequence"/>
</dbReference>
<evidence type="ECO:0000259" key="2">
    <source>
        <dbReference type="Pfam" id="PF18962"/>
    </source>
</evidence>
<comment type="caution">
    <text evidence="3">The sequence shown here is derived from an EMBL/GenBank/DDBJ whole genome shotgun (WGS) entry which is preliminary data.</text>
</comment>